<proteinExistence type="predicted"/>
<feature type="region of interest" description="Disordered" evidence="1">
    <location>
        <begin position="1"/>
        <end position="168"/>
    </location>
</feature>
<evidence type="ECO:0000313" key="2">
    <source>
        <dbReference type="EMBL" id="GCC49591.1"/>
    </source>
</evidence>
<reference evidence="2 3" key="1">
    <citation type="journal article" date="2018" name="Nat. Ecol. Evol.">
        <title>Shark genomes provide insights into elasmobranch evolution and the origin of vertebrates.</title>
        <authorList>
            <person name="Hara Y"/>
            <person name="Yamaguchi K"/>
            <person name="Onimaru K"/>
            <person name="Kadota M"/>
            <person name="Koyanagi M"/>
            <person name="Keeley SD"/>
            <person name="Tatsumi K"/>
            <person name="Tanaka K"/>
            <person name="Motone F"/>
            <person name="Kageyama Y"/>
            <person name="Nozu R"/>
            <person name="Adachi N"/>
            <person name="Nishimura O"/>
            <person name="Nakagawa R"/>
            <person name="Tanegashima C"/>
            <person name="Kiyatake I"/>
            <person name="Matsumoto R"/>
            <person name="Murakumo K"/>
            <person name="Nishida K"/>
            <person name="Terakita A"/>
            <person name="Kuratani S"/>
            <person name="Sato K"/>
            <person name="Hyodo S Kuraku.S."/>
        </authorList>
    </citation>
    <scope>NUCLEOTIDE SEQUENCE [LARGE SCALE GENOMIC DNA]</scope>
</reference>
<evidence type="ECO:0000256" key="1">
    <source>
        <dbReference type="SAM" id="MobiDB-lite"/>
    </source>
</evidence>
<organism evidence="2 3">
    <name type="scientific">Chiloscyllium punctatum</name>
    <name type="common">Brownbanded bambooshark</name>
    <name type="synonym">Hemiscyllium punctatum</name>
    <dbReference type="NCBI Taxonomy" id="137246"/>
    <lineage>
        <taxon>Eukaryota</taxon>
        <taxon>Metazoa</taxon>
        <taxon>Chordata</taxon>
        <taxon>Craniata</taxon>
        <taxon>Vertebrata</taxon>
        <taxon>Chondrichthyes</taxon>
        <taxon>Elasmobranchii</taxon>
        <taxon>Galeomorphii</taxon>
        <taxon>Galeoidea</taxon>
        <taxon>Orectolobiformes</taxon>
        <taxon>Hemiscylliidae</taxon>
        <taxon>Chiloscyllium</taxon>
    </lineage>
</organism>
<feature type="compositionally biased region" description="Basic and acidic residues" evidence="1">
    <location>
        <begin position="94"/>
        <end position="103"/>
    </location>
</feature>
<feature type="compositionally biased region" description="Basic and acidic residues" evidence="1">
    <location>
        <begin position="114"/>
        <end position="140"/>
    </location>
</feature>
<dbReference type="EMBL" id="BEZZ01275523">
    <property type="protein sequence ID" value="GCC49591.1"/>
    <property type="molecule type" value="Genomic_DNA"/>
</dbReference>
<name>A0A401U3Y4_CHIPU</name>
<protein>
    <submittedName>
        <fullName evidence="2">Uncharacterized protein</fullName>
    </submittedName>
</protein>
<keyword evidence="3" id="KW-1185">Reference proteome</keyword>
<sequence>HHRRDQAEIAEPAGEEFLARGEHGRLPLGIEQQQLVEPEAGRDPRQRELEQIARDDQQQHRREGQTQPLGEAGLPAVAVEIVAAIQDDDQADEGDQHEHDRGQSIDVESQADTCEPHRACHQGAVDRDAEARGCGHRQGEAGDPSGAPSDLSLTRLGASGRQSGDCER</sequence>
<evidence type="ECO:0000313" key="3">
    <source>
        <dbReference type="Proteomes" id="UP000287033"/>
    </source>
</evidence>
<gene>
    <name evidence="2" type="ORF">chiPu_0033908</name>
</gene>
<feature type="non-terminal residue" evidence="2">
    <location>
        <position position="1"/>
    </location>
</feature>
<dbReference type="AlphaFoldDB" id="A0A401U3Y4"/>
<feature type="compositionally biased region" description="Basic and acidic residues" evidence="1">
    <location>
        <begin position="39"/>
        <end position="64"/>
    </location>
</feature>
<feature type="non-terminal residue" evidence="2">
    <location>
        <position position="168"/>
    </location>
</feature>
<comment type="caution">
    <text evidence="2">The sequence shown here is derived from an EMBL/GenBank/DDBJ whole genome shotgun (WGS) entry which is preliminary data.</text>
</comment>
<accession>A0A401U3Y4</accession>
<dbReference type="Proteomes" id="UP000287033">
    <property type="component" value="Unassembled WGS sequence"/>
</dbReference>